<dbReference type="STRING" id="53378.BRW65_06545"/>
<evidence type="ECO:0000313" key="2">
    <source>
        <dbReference type="EMBL" id="OJZ75021.1"/>
    </source>
</evidence>
<keyword evidence="1" id="KW-0812">Transmembrane</keyword>
<evidence type="ECO:0000313" key="3">
    <source>
        <dbReference type="Proteomes" id="UP000186438"/>
    </source>
</evidence>
<keyword evidence="1" id="KW-0472">Membrane</keyword>
<organism evidence="2 3">
    <name type="scientific">Mycobacterium paraffinicum</name>
    <dbReference type="NCBI Taxonomy" id="53378"/>
    <lineage>
        <taxon>Bacteria</taxon>
        <taxon>Bacillati</taxon>
        <taxon>Actinomycetota</taxon>
        <taxon>Actinomycetes</taxon>
        <taxon>Mycobacteriales</taxon>
        <taxon>Mycobacteriaceae</taxon>
        <taxon>Mycobacterium</taxon>
    </lineage>
</organism>
<evidence type="ECO:0000256" key="1">
    <source>
        <dbReference type="SAM" id="Phobius"/>
    </source>
</evidence>
<comment type="caution">
    <text evidence="2">The sequence shown here is derived from an EMBL/GenBank/DDBJ whole genome shotgun (WGS) entry which is preliminary data.</text>
</comment>
<sequence length="103" mass="11252">MGDTHDDPTDHCRTTQPHAGIAVKDNLFWPGLVLLVVAVCGLISSAAEAAYGRYEWLCTSLLVAILATVAATLWLTIELRRVTRIDSQWDAAHTGSRGRPPIR</sequence>
<feature type="transmembrane region" description="Helical" evidence="1">
    <location>
        <begin position="56"/>
        <end position="77"/>
    </location>
</feature>
<reference evidence="2 3" key="1">
    <citation type="submission" date="2016-11" db="EMBL/GenBank/DDBJ databases">
        <title>Genome sequences of unsequenced Mycobacteria.</title>
        <authorList>
            <person name="Greninger A.L."/>
            <person name="Fang F."/>
            <person name="Jerome K.R."/>
        </authorList>
    </citation>
    <scope>NUCLEOTIDE SEQUENCE [LARGE SCALE GENOMIC DNA]</scope>
    <source>
        <strain evidence="2 3">M11</strain>
    </source>
</reference>
<accession>A0A1Q4HZ70</accession>
<dbReference type="Proteomes" id="UP000186438">
    <property type="component" value="Unassembled WGS sequence"/>
</dbReference>
<keyword evidence="1" id="KW-1133">Transmembrane helix</keyword>
<name>A0A1Q4HZ70_9MYCO</name>
<dbReference type="EMBL" id="MPNT01000004">
    <property type="protein sequence ID" value="OJZ75021.1"/>
    <property type="molecule type" value="Genomic_DNA"/>
</dbReference>
<dbReference type="AlphaFoldDB" id="A0A1Q4HZ70"/>
<feature type="transmembrane region" description="Helical" evidence="1">
    <location>
        <begin position="27"/>
        <end position="44"/>
    </location>
</feature>
<proteinExistence type="predicted"/>
<protein>
    <submittedName>
        <fullName evidence="2">UsfY protein</fullName>
    </submittedName>
</protein>
<dbReference type="InterPro" id="IPR049606">
    <property type="entry name" value="UsfY-like"/>
</dbReference>
<gene>
    <name evidence="2" type="ORF">BRW65_06545</name>
</gene>
<dbReference type="NCBIfam" id="NF041247">
    <property type="entry name" value="UsfY"/>
    <property type="match status" value="1"/>
</dbReference>
<keyword evidence="3" id="KW-1185">Reference proteome</keyword>